<dbReference type="EMBL" id="CP023702">
    <property type="protein sequence ID" value="QEU76121.1"/>
    <property type="molecule type" value="Genomic_DNA"/>
</dbReference>
<accession>A0A5J6FJG0</accession>
<dbReference type="KEGG" id="snk:CP967_32815"/>
<sequence>MTSPYTFALAAATGRVATVFGGMTVRTAEALCGRCFDEDEAALLRTPDAPLPADLVRRAAGKDPFHWSDRPAVIRRILPQLVVILAEGEAECDLMARGPAAADWPRWPREQAGAVAGFLDAWWTWTLRTKTPPIPAGAVFEACVTASSSATPWLARWETERGPAARRHLADGLDRWREELTSGDSPFTWWWGAEAEERAAWHEVKRWLAGRVRAT</sequence>
<proteinExistence type="predicted"/>
<keyword evidence="2" id="KW-1185">Reference proteome</keyword>
<evidence type="ECO:0000313" key="2">
    <source>
        <dbReference type="Proteomes" id="UP000326178"/>
    </source>
</evidence>
<organism evidence="1 2">
    <name type="scientific">Streptomyces nitrosporeus</name>
    <dbReference type="NCBI Taxonomy" id="28894"/>
    <lineage>
        <taxon>Bacteria</taxon>
        <taxon>Bacillati</taxon>
        <taxon>Actinomycetota</taxon>
        <taxon>Actinomycetes</taxon>
        <taxon>Kitasatosporales</taxon>
        <taxon>Streptomycetaceae</taxon>
        <taxon>Streptomyces</taxon>
    </lineage>
</organism>
<dbReference type="AlphaFoldDB" id="A0A5J6FJG0"/>
<name>A0A5J6FJG0_9ACTN</name>
<gene>
    <name evidence="1" type="ORF">CP967_32815</name>
</gene>
<evidence type="ECO:0000313" key="1">
    <source>
        <dbReference type="EMBL" id="QEU76121.1"/>
    </source>
</evidence>
<dbReference type="Proteomes" id="UP000326178">
    <property type="component" value="Chromosome"/>
</dbReference>
<reference evidence="1 2" key="1">
    <citation type="submission" date="2017-09" db="EMBL/GenBank/DDBJ databases">
        <authorList>
            <person name="Lee N."/>
            <person name="Cho B.-K."/>
        </authorList>
    </citation>
    <scope>NUCLEOTIDE SEQUENCE [LARGE SCALE GENOMIC DNA]</scope>
    <source>
        <strain evidence="1 2">ATCC 12769</strain>
    </source>
</reference>
<dbReference type="OrthoDB" id="4535590at2"/>
<protein>
    <submittedName>
        <fullName evidence="1">Uncharacterized protein</fullName>
    </submittedName>
</protein>
<dbReference type="RefSeq" id="WP_150491437.1">
    <property type="nucleotide sequence ID" value="NZ_BMUV01000012.1"/>
</dbReference>